<dbReference type="Proteomes" id="UP001210925">
    <property type="component" value="Unassembled WGS sequence"/>
</dbReference>
<gene>
    <name evidence="1" type="ORF">HK103_002859</name>
</gene>
<comment type="caution">
    <text evidence="1">The sequence shown here is derived from an EMBL/GenBank/DDBJ whole genome shotgun (WGS) entry which is preliminary data.</text>
</comment>
<reference evidence="1" key="1">
    <citation type="submission" date="2020-05" db="EMBL/GenBank/DDBJ databases">
        <title>Phylogenomic resolution of chytrid fungi.</title>
        <authorList>
            <person name="Stajich J.E."/>
            <person name="Amses K."/>
            <person name="Simmons R."/>
            <person name="Seto K."/>
            <person name="Myers J."/>
            <person name="Bonds A."/>
            <person name="Quandt C.A."/>
            <person name="Barry K."/>
            <person name="Liu P."/>
            <person name="Grigoriev I."/>
            <person name="Longcore J.E."/>
            <person name="James T.Y."/>
        </authorList>
    </citation>
    <scope>NUCLEOTIDE SEQUENCE</scope>
    <source>
        <strain evidence="1">PLAUS21</strain>
    </source>
</reference>
<keyword evidence="2" id="KW-1185">Reference proteome</keyword>
<dbReference type="AlphaFoldDB" id="A0AAD5UIP8"/>
<dbReference type="EMBL" id="JADGKB010000020">
    <property type="protein sequence ID" value="KAJ3259212.1"/>
    <property type="molecule type" value="Genomic_DNA"/>
</dbReference>
<sequence length="141" mass="15035">MNNIAKVCGSQIVYPPFTATQLASQSGLIYDLSCIKTEDGKSYCLAQEISDISALLPGNSLKNLNQVNPGAFFSNSTLICTSCTKKQLSLLNLASLPDQLSTQISNVISSVSSMCNFNIPKGNGLSLKPPFVLAVLIMMLI</sequence>
<name>A0AAD5UIP8_9FUNG</name>
<accession>A0AAD5UIP8</accession>
<proteinExistence type="predicted"/>
<evidence type="ECO:0000313" key="1">
    <source>
        <dbReference type="EMBL" id="KAJ3259212.1"/>
    </source>
</evidence>
<evidence type="ECO:0000313" key="2">
    <source>
        <dbReference type="Proteomes" id="UP001210925"/>
    </source>
</evidence>
<protein>
    <submittedName>
        <fullName evidence="1">Uncharacterized protein</fullName>
    </submittedName>
</protein>
<organism evidence="1 2">
    <name type="scientific">Boothiomyces macroporosus</name>
    <dbReference type="NCBI Taxonomy" id="261099"/>
    <lineage>
        <taxon>Eukaryota</taxon>
        <taxon>Fungi</taxon>
        <taxon>Fungi incertae sedis</taxon>
        <taxon>Chytridiomycota</taxon>
        <taxon>Chytridiomycota incertae sedis</taxon>
        <taxon>Chytridiomycetes</taxon>
        <taxon>Rhizophydiales</taxon>
        <taxon>Terramycetaceae</taxon>
        <taxon>Boothiomyces</taxon>
    </lineage>
</organism>